<dbReference type="GO" id="GO:0003682">
    <property type="term" value="F:chromatin binding"/>
    <property type="evidence" value="ECO:0007669"/>
    <property type="project" value="TreeGrafter"/>
</dbReference>
<dbReference type="EMBL" id="LEKV01006675">
    <property type="protein sequence ID" value="KVH58963.1"/>
    <property type="molecule type" value="Genomic_DNA"/>
</dbReference>
<evidence type="ECO:0000313" key="3">
    <source>
        <dbReference type="EMBL" id="KVH58963.1"/>
    </source>
</evidence>
<dbReference type="Proteomes" id="UP000243975">
    <property type="component" value="Unassembled WGS sequence"/>
</dbReference>
<sequence length="92" mass="11181">MKKSINEIRMNCKLDEEIDRNQVSVRFSKIDSKLQFDRIWLPLAYLSQRPVRFRLSLRLDDLDIVILYDSDWNPQVDLQAQDRAHRIRHKKE</sequence>
<dbReference type="GO" id="GO:0034728">
    <property type="term" value="P:nucleosome organization"/>
    <property type="evidence" value="ECO:0007669"/>
    <property type="project" value="TreeGrafter"/>
</dbReference>
<dbReference type="GO" id="GO:0016887">
    <property type="term" value="F:ATP hydrolysis activity"/>
    <property type="evidence" value="ECO:0007669"/>
    <property type="project" value="TreeGrafter"/>
</dbReference>
<dbReference type="InterPro" id="IPR001650">
    <property type="entry name" value="Helicase_C-like"/>
</dbReference>
<name>A0A103VS65_CYNCS</name>
<dbReference type="GO" id="GO:0140658">
    <property type="term" value="F:ATP-dependent chromatin remodeler activity"/>
    <property type="evidence" value="ECO:0007669"/>
    <property type="project" value="TreeGrafter"/>
</dbReference>
<keyword evidence="1" id="KW-0539">Nucleus</keyword>
<dbReference type="GO" id="GO:0000785">
    <property type="term" value="C:chromatin"/>
    <property type="evidence" value="ECO:0007669"/>
    <property type="project" value="TreeGrafter"/>
</dbReference>
<proteinExistence type="predicted"/>
<reference evidence="3 4" key="1">
    <citation type="journal article" date="2016" name="Sci. Rep.">
        <title>The genome sequence of the outbreeding globe artichoke constructed de novo incorporating a phase-aware low-pass sequencing strategy of F1 progeny.</title>
        <authorList>
            <person name="Scaglione D."/>
            <person name="Reyes-Chin-Wo S."/>
            <person name="Acquadro A."/>
            <person name="Froenicke L."/>
            <person name="Portis E."/>
            <person name="Beitel C."/>
            <person name="Tirone M."/>
            <person name="Mauro R."/>
            <person name="Lo Monaco A."/>
            <person name="Mauromicale G."/>
            <person name="Faccioli P."/>
            <person name="Cattivelli L."/>
            <person name="Rieseberg L."/>
            <person name="Michelmore R."/>
            <person name="Lanteri S."/>
        </authorList>
    </citation>
    <scope>NUCLEOTIDE SEQUENCE [LARGE SCALE GENOMIC DNA]</scope>
    <source>
        <strain evidence="3">2C</strain>
    </source>
</reference>
<evidence type="ECO:0000313" key="4">
    <source>
        <dbReference type="Proteomes" id="UP000243975"/>
    </source>
</evidence>
<evidence type="ECO:0000256" key="1">
    <source>
        <dbReference type="ARBA" id="ARBA00023242"/>
    </source>
</evidence>
<dbReference type="GO" id="GO:0005634">
    <property type="term" value="C:nucleus"/>
    <property type="evidence" value="ECO:0007669"/>
    <property type="project" value="TreeGrafter"/>
</dbReference>
<gene>
    <name evidence="3" type="ORF">Ccrd_025664</name>
</gene>
<evidence type="ECO:0000259" key="2">
    <source>
        <dbReference type="Pfam" id="PF00271"/>
    </source>
</evidence>
<dbReference type="SUPFAM" id="SSF52540">
    <property type="entry name" value="P-loop containing nucleoside triphosphate hydrolases"/>
    <property type="match status" value="1"/>
</dbReference>
<dbReference type="PANTHER" id="PTHR45623">
    <property type="entry name" value="CHROMODOMAIN-HELICASE-DNA-BINDING PROTEIN 3-RELATED-RELATED"/>
    <property type="match status" value="1"/>
</dbReference>
<feature type="domain" description="Helicase C-terminal" evidence="2">
    <location>
        <begin position="56"/>
        <end position="87"/>
    </location>
</feature>
<accession>A0A103VS65</accession>
<dbReference type="Pfam" id="PF00271">
    <property type="entry name" value="Helicase_C"/>
    <property type="match status" value="1"/>
</dbReference>
<dbReference type="InterPro" id="IPR027417">
    <property type="entry name" value="P-loop_NTPase"/>
</dbReference>
<dbReference type="GO" id="GO:0003677">
    <property type="term" value="F:DNA binding"/>
    <property type="evidence" value="ECO:0007669"/>
    <property type="project" value="TreeGrafter"/>
</dbReference>
<dbReference type="AlphaFoldDB" id="A0A103VS65"/>
<comment type="caution">
    <text evidence="3">The sequence shown here is derived from an EMBL/GenBank/DDBJ whole genome shotgun (WGS) entry which is preliminary data.</text>
</comment>
<feature type="non-terminal residue" evidence="3">
    <location>
        <position position="1"/>
    </location>
</feature>
<dbReference type="GO" id="GO:0042393">
    <property type="term" value="F:histone binding"/>
    <property type="evidence" value="ECO:0007669"/>
    <property type="project" value="TreeGrafter"/>
</dbReference>
<dbReference type="Gramene" id="KVH58963">
    <property type="protein sequence ID" value="KVH58963"/>
    <property type="gene ID" value="Ccrd_025664"/>
</dbReference>
<organism evidence="3 4">
    <name type="scientific">Cynara cardunculus var. scolymus</name>
    <name type="common">Globe artichoke</name>
    <name type="synonym">Cynara scolymus</name>
    <dbReference type="NCBI Taxonomy" id="59895"/>
    <lineage>
        <taxon>Eukaryota</taxon>
        <taxon>Viridiplantae</taxon>
        <taxon>Streptophyta</taxon>
        <taxon>Embryophyta</taxon>
        <taxon>Tracheophyta</taxon>
        <taxon>Spermatophyta</taxon>
        <taxon>Magnoliopsida</taxon>
        <taxon>eudicotyledons</taxon>
        <taxon>Gunneridae</taxon>
        <taxon>Pentapetalae</taxon>
        <taxon>asterids</taxon>
        <taxon>campanulids</taxon>
        <taxon>Asterales</taxon>
        <taxon>Asteraceae</taxon>
        <taxon>Carduoideae</taxon>
        <taxon>Cardueae</taxon>
        <taxon>Carduinae</taxon>
        <taxon>Cynara</taxon>
    </lineage>
</organism>
<dbReference type="STRING" id="59895.A0A103VS65"/>
<keyword evidence="4" id="KW-1185">Reference proteome</keyword>
<dbReference type="Gene3D" id="3.40.50.300">
    <property type="entry name" value="P-loop containing nucleotide triphosphate hydrolases"/>
    <property type="match status" value="1"/>
</dbReference>
<dbReference type="PANTHER" id="PTHR45623:SF49">
    <property type="entry name" value="SWI_SNF-RELATED MATRIX-ASSOCIATED ACTIN-DEPENDENT REGULATOR OF CHROMATIN SUBFAMILY A MEMBER 5"/>
    <property type="match status" value="1"/>
</dbReference>
<protein>
    <recommendedName>
        <fullName evidence="2">Helicase C-terminal domain-containing protein</fullName>
    </recommendedName>
</protein>